<dbReference type="EMBL" id="AP022843">
    <property type="protein sequence ID" value="BCB07912.1"/>
    <property type="molecule type" value="Genomic_DNA"/>
</dbReference>
<reference evidence="1 2" key="1">
    <citation type="submission" date="2020-03" db="EMBL/GenBank/DDBJ databases">
        <title>Complete Genome Sequence of Halomonas hydrothermalis Strain Slthf2, Halophilic Bacterium Isolated from Deep-Sea Hydrothermal-Vent Environments.</title>
        <authorList>
            <person name="Takeyama N."/>
            <person name="Huang M."/>
            <person name="Sato K."/>
            <person name="Galipon J."/>
            <person name="Arakawa K."/>
        </authorList>
    </citation>
    <scope>NUCLEOTIDE SEQUENCE [LARGE SCALE GENOMIC DNA]</scope>
    <source>
        <strain evidence="1 2">Slthf2</strain>
    </source>
</reference>
<dbReference type="AlphaFoldDB" id="A0A6F8U376"/>
<gene>
    <name evidence="1" type="ORF">HHSLTHF2_18020</name>
</gene>
<evidence type="ECO:0000313" key="2">
    <source>
        <dbReference type="Proteomes" id="UP000502259"/>
    </source>
</evidence>
<evidence type="ECO:0008006" key="3">
    <source>
        <dbReference type="Google" id="ProtNLM"/>
    </source>
</evidence>
<dbReference type="Proteomes" id="UP000502259">
    <property type="component" value="Chromosome"/>
</dbReference>
<dbReference type="RefSeq" id="WP_172420811.1">
    <property type="nucleotide sequence ID" value="NZ_AP022843.1"/>
</dbReference>
<organism evidence="1 2">
    <name type="scientific">Halomonas hydrothermalis</name>
    <dbReference type="NCBI Taxonomy" id="115561"/>
    <lineage>
        <taxon>Bacteria</taxon>
        <taxon>Pseudomonadati</taxon>
        <taxon>Pseudomonadota</taxon>
        <taxon>Gammaproteobacteria</taxon>
        <taxon>Oceanospirillales</taxon>
        <taxon>Halomonadaceae</taxon>
        <taxon>Halomonas</taxon>
    </lineage>
</organism>
<dbReference type="InterPro" id="IPR036895">
    <property type="entry name" value="Uracil-DNA_glycosylase-like_sf"/>
</dbReference>
<name>A0A6F8U376_9GAMM</name>
<proteinExistence type="predicted"/>
<evidence type="ECO:0000313" key="1">
    <source>
        <dbReference type="EMBL" id="BCB07912.1"/>
    </source>
</evidence>
<sequence>MSHIVFKPWIGDNYSTSELGVRILILGESHYGDQGDEHEDFTIDVVKMWGKEKRLAFFTKIAKTILNYNASDFLSDNEKATLWENVAFYNYVQAIVGEGARVRPSDDMWAKSAPALQEVIEKLDPQVIIVLGKELADNLPHIFGEIEFCYLNHPSSGGYSYSENNKLVLSAIESVKLKDDFILQSLINEKKLEKIFTVAKVQRLLKWGSWRAGNVCSRAADRGVLSCHDEDGKLTYKYVDPELG</sequence>
<keyword evidence="2" id="KW-1185">Reference proteome</keyword>
<accession>A0A6F8U376</accession>
<dbReference type="SUPFAM" id="SSF52141">
    <property type="entry name" value="Uracil-DNA glycosylase-like"/>
    <property type="match status" value="1"/>
</dbReference>
<protein>
    <recommendedName>
        <fullName evidence="3">Uracil-DNA glycosylase-like domain-containing protein</fullName>
    </recommendedName>
</protein>